<accession>A0AAN8ZY81</accession>
<dbReference type="EMBL" id="JAXCGZ010022800">
    <property type="protein sequence ID" value="KAK7023625.1"/>
    <property type="molecule type" value="Genomic_DNA"/>
</dbReference>
<dbReference type="PANTHER" id="PTHR45709:SF2">
    <property type="entry name" value="LARGE SUBUNIT GTPASE 1 HOMOLOG"/>
    <property type="match status" value="1"/>
</dbReference>
<evidence type="ECO:0000256" key="2">
    <source>
        <dbReference type="ARBA" id="ARBA00022741"/>
    </source>
</evidence>
<dbReference type="Proteomes" id="UP001381693">
    <property type="component" value="Unassembled WGS sequence"/>
</dbReference>
<reference evidence="6 7" key="1">
    <citation type="submission" date="2023-11" db="EMBL/GenBank/DDBJ databases">
        <title>Halocaridina rubra genome assembly.</title>
        <authorList>
            <person name="Smith C."/>
        </authorList>
    </citation>
    <scope>NUCLEOTIDE SEQUENCE [LARGE SCALE GENOMIC DNA]</scope>
    <source>
        <strain evidence="6">EP-1</strain>
        <tissue evidence="6">Whole</tissue>
    </source>
</reference>
<proteinExistence type="predicted"/>
<comment type="caution">
    <text evidence="6">The sequence shown here is derived from an EMBL/GenBank/DDBJ whole genome shotgun (WGS) entry which is preliminary data.</text>
</comment>
<protein>
    <submittedName>
        <fullName evidence="6">Large subunit GTPase 1</fullName>
    </submittedName>
</protein>
<gene>
    <name evidence="6" type="primary">LSG1_2</name>
    <name evidence="6" type="ORF">SK128_002826</name>
</gene>
<dbReference type="InterPro" id="IPR043358">
    <property type="entry name" value="GNL1-like"/>
</dbReference>
<name>A0AAN8ZY81_HALRR</name>
<organism evidence="6 7">
    <name type="scientific">Halocaridina rubra</name>
    <name type="common">Hawaiian red shrimp</name>
    <dbReference type="NCBI Taxonomy" id="373956"/>
    <lineage>
        <taxon>Eukaryota</taxon>
        <taxon>Metazoa</taxon>
        <taxon>Ecdysozoa</taxon>
        <taxon>Arthropoda</taxon>
        <taxon>Crustacea</taxon>
        <taxon>Multicrustacea</taxon>
        <taxon>Malacostraca</taxon>
        <taxon>Eumalacostraca</taxon>
        <taxon>Eucarida</taxon>
        <taxon>Decapoda</taxon>
        <taxon>Pleocyemata</taxon>
        <taxon>Caridea</taxon>
        <taxon>Atyoidea</taxon>
        <taxon>Atyidae</taxon>
        <taxon>Halocaridina</taxon>
    </lineage>
</organism>
<evidence type="ECO:0000256" key="4">
    <source>
        <dbReference type="ARBA" id="ARBA00023134"/>
    </source>
</evidence>
<dbReference type="GO" id="GO:0003924">
    <property type="term" value="F:GTPase activity"/>
    <property type="evidence" value="ECO:0007669"/>
    <property type="project" value="InterPro"/>
</dbReference>
<evidence type="ECO:0000256" key="5">
    <source>
        <dbReference type="SAM" id="MobiDB-lite"/>
    </source>
</evidence>
<evidence type="ECO:0000256" key="3">
    <source>
        <dbReference type="ARBA" id="ARBA00022801"/>
    </source>
</evidence>
<evidence type="ECO:0000256" key="1">
    <source>
        <dbReference type="ARBA" id="ARBA00022490"/>
    </source>
</evidence>
<dbReference type="GO" id="GO:0005829">
    <property type="term" value="C:cytosol"/>
    <property type="evidence" value="ECO:0007669"/>
    <property type="project" value="TreeGrafter"/>
</dbReference>
<dbReference type="PANTHER" id="PTHR45709">
    <property type="entry name" value="LARGE SUBUNIT GTPASE 1 HOMOLOG-RELATED"/>
    <property type="match status" value="1"/>
</dbReference>
<evidence type="ECO:0000313" key="6">
    <source>
        <dbReference type="EMBL" id="KAK7023625.1"/>
    </source>
</evidence>
<dbReference type="GO" id="GO:0000054">
    <property type="term" value="P:ribosomal subunit export from nucleus"/>
    <property type="evidence" value="ECO:0007669"/>
    <property type="project" value="TreeGrafter"/>
</dbReference>
<feature type="compositionally biased region" description="Basic residues" evidence="5">
    <location>
        <begin position="119"/>
        <end position="136"/>
    </location>
</feature>
<keyword evidence="7" id="KW-1185">Reference proteome</keyword>
<keyword evidence="3" id="KW-0378">Hydrolase</keyword>
<keyword evidence="2" id="KW-0547">Nucleotide-binding</keyword>
<sequence>MRGFMTPRGLPDNPRTARYILKDYVNGKLLYCHAPPGILQSDYHMHALKKPKICRADVKPTPQQKAAQPYQVRPDALDMKFFNVPKVSHVHVKGINKGGPPLASVKRHGGGPDGTPRQKNFKKKEKLRRRYAYLDE</sequence>
<dbReference type="AlphaFoldDB" id="A0AAN8ZY81"/>
<feature type="region of interest" description="Disordered" evidence="5">
    <location>
        <begin position="95"/>
        <end position="136"/>
    </location>
</feature>
<keyword evidence="1" id="KW-0963">Cytoplasm</keyword>
<dbReference type="GO" id="GO:0005525">
    <property type="term" value="F:GTP binding"/>
    <property type="evidence" value="ECO:0007669"/>
    <property type="project" value="UniProtKB-KW"/>
</dbReference>
<evidence type="ECO:0000313" key="7">
    <source>
        <dbReference type="Proteomes" id="UP001381693"/>
    </source>
</evidence>
<keyword evidence="4" id="KW-0342">GTP-binding</keyword>